<dbReference type="Proteomes" id="UP001355207">
    <property type="component" value="Chromosome 10"/>
</dbReference>
<feature type="compositionally biased region" description="Low complexity" evidence="1">
    <location>
        <begin position="50"/>
        <end position="62"/>
    </location>
</feature>
<reference evidence="2 3" key="1">
    <citation type="submission" date="2024-01" db="EMBL/GenBank/DDBJ databases">
        <title>Comparative genomics of Cryptococcus and Kwoniella reveals pathogenesis evolution and contrasting modes of karyotype evolution via chromosome fusion or intercentromeric recombination.</title>
        <authorList>
            <person name="Coelho M.A."/>
            <person name="David-Palma M."/>
            <person name="Shea T."/>
            <person name="Bowers K."/>
            <person name="McGinley-Smith S."/>
            <person name="Mohammad A.W."/>
            <person name="Gnirke A."/>
            <person name="Yurkov A.M."/>
            <person name="Nowrousian M."/>
            <person name="Sun S."/>
            <person name="Cuomo C.A."/>
            <person name="Heitman J."/>
        </authorList>
    </citation>
    <scope>NUCLEOTIDE SEQUENCE [LARGE SCALE GENOMIC DNA]</scope>
    <source>
        <strain evidence="2 3">CBS 6074</strain>
    </source>
</reference>
<evidence type="ECO:0000313" key="2">
    <source>
        <dbReference type="EMBL" id="WWC92127.1"/>
    </source>
</evidence>
<dbReference type="AlphaFoldDB" id="A0AAX4K5J8"/>
<feature type="compositionally biased region" description="Basic and acidic residues" evidence="1">
    <location>
        <begin position="64"/>
        <end position="78"/>
    </location>
</feature>
<keyword evidence="3" id="KW-1185">Reference proteome</keyword>
<feature type="region of interest" description="Disordered" evidence="1">
    <location>
        <begin position="1"/>
        <end position="22"/>
    </location>
</feature>
<organism evidence="2 3">
    <name type="scientific">Kwoniella dendrophila CBS 6074</name>
    <dbReference type="NCBI Taxonomy" id="1295534"/>
    <lineage>
        <taxon>Eukaryota</taxon>
        <taxon>Fungi</taxon>
        <taxon>Dikarya</taxon>
        <taxon>Basidiomycota</taxon>
        <taxon>Agaricomycotina</taxon>
        <taxon>Tremellomycetes</taxon>
        <taxon>Tremellales</taxon>
        <taxon>Cryptococcaceae</taxon>
        <taxon>Kwoniella</taxon>
    </lineage>
</organism>
<evidence type="ECO:0000313" key="3">
    <source>
        <dbReference type="Proteomes" id="UP001355207"/>
    </source>
</evidence>
<sequence length="275" mass="31305">MSYDPRDNIELTESDSIREDAELDKEYNEIQEEYTSSLPAIKAFRSSAQPSSTIPSRRSSSPADKVEEESGAKIRQRDAANSASYRQRQAAYNAKLNETLTKSLSAMHTIGSELSSIKQDYDTLNAYKDSNINIYLRYMSEDSQRSTQMFERSSSIQALQTEAVTEVIPDFIKEKRAKRRNLVSRNTNEDDLLSGVSVNDSVAINRARDRIWHRKKGQEQREALAQLEQEVITCYSTATSYRSQVELFRELCNTLRLATGLPTVTYADLPSIHDY</sequence>
<name>A0AAX4K5J8_9TREE</name>
<protein>
    <recommendedName>
        <fullName evidence="4">BZIP domain-containing protein</fullName>
    </recommendedName>
</protein>
<accession>A0AAX4K5J8</accession>
<proteinExistence type="predicted"/>
<dbReference type="EMBL" id="CP144107">
    <property type="protein sequence ID" value="WWC92127.1"/>
    <property type="molecule type" value="Genomic_DNA"/>
</dbReference>
<dbReference type="GeneID" id="91097750"/>
<feature type="region of interest" description="Disordered" evidence="1">
    <location>
        <begin position="38"/>
        <end position="86"/>
    </location>
</feature>
<dbReference type="RefSeq" id="XP_066078889.1">
    <property type="nucleotide sequence ID" value="XM_066222792.1"/>
</dbReference>
<gene>
    <name evidence="2" type="ORF">L201_007081</name>
</gene>
<evidence type="ECO:0000256" key="1">
    <source>
        <dbReference type="SAM" id="MobiDB-lite"/>
    </source>
</evidence>
<evidence type="ECO:0008006" key="4">
    <source>
        <dbReference type="Google" id="ProtNLM"/>
    </source>
</evidence>